<reference evidence="1 2" key="1">
    <citation type="submission" date="2021-02" db="EMBL/GenBank/DDBJ databases">
        <title>Complete genome of Desulfoluna sp. strain ASN36.</title>
        <authorList>
            <person name="Takahashi A."/>
            <person name="Kojima H."/>
            <person name="Fukui M."/>
        </authorList>
    </citation>
    <scope>NUCLEOTIDE SEQUENCE [LARGE SCALE GENOMIC DNA]</scope>
    <source>
        <strain evidence="1 2">ASN36</strain>
    </source>
</reference>
<dbReference type="InterPro" id="IPR029044">
    <property type="entry name" value="Nucleotide-diphossugar_trans"/>
</dbReference>
<keyword evidence="2" id="KW-1185">Reference proteome</keyword>
<organism evidence="1 2">
    <name type="scientific">Desulfoluna limicola</name>
    <dbReference type="NCBI Taxonomy" id="2810562"/>
    <lineage>
        <taxon>Bacteria</taxon>
        <taxon>Pseudomonadati</taxon>
        <taxon>Thermodesulfobacteriota</taxon>
        <taxon>Desulfobacteria</taxon>
        <taxon>Desulfobacterales</taxon>
        <taxon>Desulfolunaceae</taxon>
        <taxon>Desulfoluna</taxon>
    </lineage>
</organism>
<evidence type="ECO:0000313" key="2">
    <source>
        <dbReference type="Proteomes" id="UP001320148"/>
    </source>
</evidence>
<evidence type="ECO:0000313" key="1">
    <source>
        <dbReference type="EMBL" id="BCS99323.1"/>
    </source>
</evidence>
<dbReference type="PANTHER" id="PTHR43685">
    <property type="entry name" value="GLYCOSYLTRANSFERASE"/>
    <property type="match status" value="1"/>
</dbReference>
<dbReference type="InterPro" id="IPR050834">
    <property type="entry name" value="Glycosyltransf_2"/>
</dbReference>
<dbReference type="GO" id="GO:0016740">
    <property type="term" value="F:transferase activity"/>
    <property type="evidence" value="ECO:0007669"/>
    <property type="project" value="UniProtKB-KW"/>
</dbReference>
<accession>A0ABM7PPL8</accession>
<dbReference type="RefSeq" id="WP_236890663.1">
    <property type="nucleotide sequence ID" value="NZ_AP024488.1"/>
</dbReference>
<sequence>MKISLIIAVYKRADFLRLVLESIRRQSFRNFEVIVAEDGCSRTVATVVDTFKRRCSVPLTHLTQDDVGFRKAGILNEAVAQSRGDFLVFIDGDCVLHRHFIKEYAHRAEEEVCLFGRRVMLDAATTEFLIKERENFKIGPMRVLFSRSRKKEEALYFPLVTPRRKKGVNGCSFCVSRRKMMDINGFDEDFTEPYYGEDTDIERRLKLLGLRFVCTRYATIQYHLYHNAGDRSFSWMASEELYLKKSKEKSPWCANGIVKAGCS</sequence>
<proteinExistence type="predicted"/>
<protein>
    <submittedName>
        <fullName evidence="1">Glycosyl transferase family 2</fullName>
    </submittedName>
</protein>
<gene>
    <name evidence="1" type="ORF">DSLASN_49550</name>
</gene>
<dbReference type="Proteomes" id="UP001320148">
    <property type="component" value="Chromosome"/>
</dbReference>
<dbReference type="EMBL" id="AP024488">
    <property type="protein sequence ID" value="BCS99323.1"/>
    <property type="molecule type" value="Genomic_DNA"/>
</dbReference>
<dbReference type="SUPFAM" id="SSF53448">
    <property type="entry name" value="Nucleotide-diphospho-sugar transferases"/>
    <property type="match status" value="1"/>
</dbReference>
<keyword evidence="1" id="KW-0808">Transferase</keyword>
<dbReference type="PANTHER" id="PTHR43685:SF3">
    <property type="entry name" value="SLR2126 PROTEIN"/>
    <property type="match status" value="1"/>
</dbReference>
<dbReference type="Pfam" id="PF13641">
    <property type="entry name" value="Glyco_tranf_2_3"/>
    <property type="match status" value="1"/>
</dbReference>
<dbReference type="Gene3D" id="3.90.550.10">
    <property type="entry name" value="Spore Coat Polysaccharide Biosynthesis Protein SpsA, Chain A"/>
    <property type="match status" value="1"/>
</dbReference>
<name>A0ABM7PPL8_9BACT</name>